<dbReference type="PANTHER" id="PTHR11695:SF294">
    <property type="entry name" value="RETICULON-4-INTERACTING PROTEIN 1, MITOCHONDRIAL"/>
    <property type="match status" value="1"/>
</dbReference>
<protein>
    <recommendedName>
        <fullName evidence="3">Enoyl reductase (ER) domain-containing protein</fullName>
    </recommendedName>
</protein>
<dbReference type="Proteomes" id="UP000054564">
    <property type="component" value="Unassembled WGS sequence"/>
</dbReference>
<evidence type="ECO:0008006" key="3">
    <source>
        <dbReference type="Google" id="ProtNLM"/>
    </source>
</evidence>
<dbReference type="GO" id="GO:0005739">
    <property type="term" value="C:mitochondrion"/>
    <property type="evidence" value="ECO:0007669"/>
    <property type="project" value="TreeGrafter"/>
</dbReference>
<dbReference type="SUPFAM" id="SSF51735">
    <property type="entry name" value="NAD(P)-binding Rossmann-fold domains"/>
    <property type="match status" value="1"/>
</dbReference>
<keyword evidence="2" id="KW-1185">Reference proteome</keyword>
<gene>
    <name evidence="1" type="ORF">PSTG_15087</name>
</gene>
<dbReference type="Gene3D" id="3.40.50.720">
    <property type="entry name" value="NAD(P)-binding Rossmann-like Domain"/>
    <property type="match status" value="1"/>
</dbReference>
<dbReference type="OrthoDB" id="201656at2759"/>
<reference evidence="2" key="1">
    <citation type="submission" date="2014-03" db="EMBL/GenBank/DDBJ databases">
        <title>The Genome Sequence of Puccinia striiformis f. sp. tritici PST-78.</title>
        <authorList>
            <consortium name="The Broad Institute Genome Sequencing Platform"/>
            <person name="Cuomo C."/>
            <person name="Hulbert S."/>
            <person name="Chen X."/>
            <person name="Walker B."/>
            <person name="Young S.K."/>
            <person name="Zeng Q."/>
            <person name="Gargeya S."/>
            <person name="Fitzgerald M."/>
            <person name="Haas B."/>
            <person name="Abouelleil A."/>
            <person name="Alvarado L."/>
            <person name="Arachchi H.M."/>
            <person name="Berlin A.M."/>
            <person name="Chapman S.B."/>
            <person name="Goldberg J."/>
            <person name="Griggs A."/>
            <person name="Gujja S."/>
            <person name="Hansen M."/>
            <person name="Howarth C."/>
            <person name="Imamovic A."/>
            <person name="Larimer J."/>
            <person name="McCowan C."/>
            <person name="Montmayeur A."/>
            <person name="Murphy C."/>
            <person name="Neiman D."/>
            <person name="Pearson M."/>
            <person name="Priest M."/>
            <person name="Roberts A."/>
            <person name="Saif S."/>
            <person name="Shea T."/>
            <person name="Sisk P."/>
            <person name="Sykes S."/>
            <person name="Wortman J."/>
            <person name="Nusbaum C."/>
            <person name="Birren B."/>
        </authorList>
    </citation>
    <scope>NUCLEOTIDE SEQUENCE [LARGE SCALE GENOMIC DNA]</scope>
    <source>
        <strain evidence="2">race PST-78</strain>
    </source>
</reference>
<dbReference type="InterPro" id="IPR011032">
    <property type="entry name" value="GroES-like_sf"/>
</dbReference>
<sequence>MPDPGTPVKSIKYFGNELSITTTSPHEFDNLSSREVLVEVLAVALDQWDLHLICSMGASSRTTINPIPNSNQTRLHHEQNHGNSIVPGRSFFGKVLEIGKAVKKLKRGELVYGLQELSKSGALSGRIKISSDYVARAPVILGKYQKVDYNGSNSGSSTATMDNRKQMQDSLSPVPLSSIEIASLPLLAVPAALIASTVCEGMPKGSKLLILNGHKGIGRMIVQLMRYFRPSRDLWVSVHVPSTATGNLVELEELVEQLEEEGATEVITSDSVLGLLHGQHESSFDVVLDTIGGQRIYDGSRRLLHHSGMFVTTIGPDSTTSMSRSRFFRLRSLKRHFFKKDSKRIRYWQVTPADGFDGADPQEIRTILETISKWLSETEEPQEHLWDDFNFPGVCWPVIGNVVEGLDQSLGIFQESLAVMRASSNLIPGVPQFSVLFRSYGYKLKFLLTWTERLTAAVLLPTKTPKSQTPNFTLPIKEPADFYEDSRHLKFGSVAVVTMINYDK</sequence>
<dbReference type="InterPro" id="IPR036291">
    <property type="entry name" value="NAD(P)-bd_dom_sf"/>
</dbReference>
<dbReference type="InterPro" id="IPR050700">
    <property type="entry name" value="YIM1/Zinc_Alcohol_DH_Fams"/>
</dbReference>
<evidence type="ECO:0000313" key="2">
    <source>
        <dbReference type="Proteomes" id="UP000054564"/>
    </source>
</evidence>
<dbReference type="PANTHER" id="PTHR11695">
    <property type="entry name" value="ALCOHOL DEHYDROGENASE RELATED"/>
    <property type="match status" value="1"/>
</dbReference>
<accession>A0A0L0UWV1</accession>
<proteinExistence type="predicted"/>
<dbReference type="STRING" id="1165861.A0A0L0UWV1"/>
<evidence type="ECO:0000313" key="1">
    <source>
        <dbReference type="EMBL" id="KNE91490.1"/>
    </source>
</evidence>
<dbReference type="AlphaFoldDB" id="A0A0L0UWV1"/>
<dbReference type="SUPFAM" id="SSF50129">
    <property type="entry name" value="GroES-like"/>
    <property type="match status" value="1"/>
</dbReference>
<organism evidence="1 2">
    <name type="scientific">Puccinia striiformis f. sp. tritici PST-78</name>
    <dbReference type="NCBI Taxonomy" id="1165861"/>
    <lineage>
        <taxon>Eukaryota</taxon>
        <taxon>Fungi</taxon>
        <taxon>Dikarya</taxon>
        <taxon>Basidiomycota</taxon>
        <taxon>Pucciniomycotina</taxon>
        <taxon>Pucciniomycetes</taxon>
        <taxon>Pucciniales</taxon>
        <taxon>Pucciniaceae</taxon>
        <taxon>Puccinia</taxon>
    </lineage>
</organism>
<name>A0A0L0UWV1_9BASI</name>
<dbReference type="EMBL" id="AJIL01000201">
    <property type="protein sequence ID" value="KNE91490.1"/>
    <property type="molecule type" value="Genomic_DNA"/>
</dbReference>
<comment type="caution">
    <text evidence="1">The sequence shown here is derived from an EMBL/GenBank/DDBJ whole genome shotgun (WGS) entry which is preliminary data.</text>
</comment>
<dbReference type="Gene3D" id="3.90.180.10">
    <property type="entry name" value="Medium-chain alcohol dehydrogenases, catalytic domain"/>
    <property type="match status" value="1"/>
</dbReference>